<dbReference type="InterPro" id="IPR051054">
    <property type="entry name" value="SorC_transcr_regulators"/>
</dbReference>
<keyword evidence="7" id="KW-1185">Reference proteome</keyword>
<dbReference type="SUPFAM" id="SSF100950">
    <property type="entry name" value="NagB/RpiA/CoA transferase-like"/>
    <property type="match status" value="1"/>
</dbReference>
<evidence type="ECO:0000256" key="1">
    <source>
        <dbReference type="ARBA" id="ARBA00010466"/>
    </source>
</evidence>
<dbReference type="Proteomes" id="UP000641588">
    <property type="component" value="Unassembled WGS sequence"/>
</dbReference>
<evidence type="ECO:0000259" key="5">
    <source>
        <dbReference type="Pfam" id="PF04198"/>
    </source>
</evidence>
<dbReference type="InterPro" id="IPR007324">
    <property type="entry name" value="Sugar-bd_dom_put"/>
</dbReference>
<dbReference type="PANTHER" id="PTHR34294">
    <property type="entry name" value="TRANSCRIPTIONAL REGULATOR-RELATED"/>
    <property type="match status" value="1"/>
</dbReference>
<evidence type="ECO:0000313" key="6">
    <source>
        <dbReference type="EMBL" id="NOU94048.1"/>
    </source>
</evidence>
<keyword evidence="2" id="KW-0805">Transcription regulation</keyword>
<dbReference type="Gene3D" id="3.40.50.1360">
    <property type="match status" value="1"/>
</dbReference>
<keyword evidence="4" id="KW-0804">Transcription</keyword>
<dbReference type="InterPro" id="IPR036388">
    <property type="entry name" value="WH-like_DNA-bd_sf"/>
</dbReference>
<accession>A0A972GPK5</accession>
<dbReference type="Pfam" id="PF04198">
    <property type="entry name" value="Sugar-bind"/>
    <property type="match status" value="1"/>
</dbReference>
<dbReference type="GO" id="GO:0003677">
    <property type="term" value="F:DNA binding"/>
    <property type="evidence" value="ECO:0007669"/>
    <property type="project" value="UniProtKB-KW"/>
</dbReference>
<dbReference type="InterPro" id="IPR037171">
    <property type="entry name" value="NagB/RpiA_transferase-like"/>
</dbReference>
<keyword evidence="3" id="KW-0238">DNA-binding</keyword>
<evidence type="ECO:0000256" key="2">
    <source>
        <dbReference type="ARBA" id="ARBA00023015"/>
    </source>
</evidence>
<comment type="similarity">
    <text evidence="1">Belongs to the SorC transcriptional regulatory family.</text>
</comment>
<name>A0A972GPK5_9BACL</name>
<dbReference type="PANTHER" id="PTHR34294:SF1">
    <property type="entry name" value="TRANSCRIPTIONAL REGULATOR LSRR"/>
    <property type="match status" value="1"/>
</dbReference>
<evidence type="ECO:0000256" key="4">
    <source>
        <dbReference type="ARBA" id="ARBA00023163"/>
    </source>
</evidence>
<comment type="caution">
    <text evidence="6">The sequence shown here is derived from an EMBL/GenBank/DDBJ whole genome shotgun (WGS) entry which is preliminary data.</text>
</comment>
<organism evidence="6 7">
    <name type="scientific">Paenibacillus foliorum</name>
    <dbReference type="NCBI Taxonomy" id="2654974"/>
    <lineage>
        <taxon>Bacteria</taxon>
        <taxon>Bacillati</taxon>
        <taxon>Bacillota</taxon>
        <taxon>Bacilli</taxon>
        <taxon>Bacillales</taxon>
        <taxon>Paenibacillaceae</taxon>
        <taxon>Paenibacillus</taxon>
    </lineage>
</organism>
<dbReference type="GO" id="GO:0030246">
    <property type="term" value="F:carbohydrate binding"/>
    <property type="evidence" value="ECO:0007669"/>
    <property type="project" value="InterPro"/>
</dbReference>
<gene>
    <name evidence="6" type="ORF">GC093_12575</name>
</gene>
<feature type="domain" description="Sugar-binding" evidence="5">
    <location>
        <begin position="84"/>
        <end position="330"/>
    </location>
</feature>
<sequence length="333" mass="36757">MDIEKYSANWRRHNKMSGTSKNEHSSKESFLERIARMYYVLGMSQQEISVQLNIGRSSVSRFLNEARERGIVQIQIRSDLDNSRHASLEYKLTKLYGLKDCVVFRGDQSANPFEALATQYLDSVLPSHGAIGLGWGRTLNAIGTHLHLCDSRPGLKIVQLIGGFGAREDQIPASSIIQMWAQALRGKAQLFPAPAIAGSVEGKHSFMQEPSVQEIMNEIRKLETIVFGIGHAGEDATLLALNLVAGLTFEELSEASVGEILFHSFDKQGKFSIPRISERVVGATREDLMNIELRICVAQGTTKVPALCGALKGKQLNVLITTEETAVQVLQIH</sequence>
<dbReference type="Gene3D" id="1.10.10.10">
    <property type="entry name" value="Winged helix-like DNA-binding domain superfamily/Winged helix DNA-binding domain"/>
    <property type="match status" value="1"/>
</dbReference>
<proteinExistence type="inferred from homology"/>
<dbReference type="EMBL" id="WHOD01000052">
    <property type="protein sequence ID" value="NOU94048.1"/>
    <property type="molecule type" value="Genomic_DNA"/>
</dbReference>
<dbReference type="AlphaFoldDB" id="A0A972GPK5"/>
<dbReference type="RefSeq" id="WP_171652247.1">
    <property type="nucleotide sequence ID" value="NZ_WHOD01000052.1"/>
</dbReference>
<reference evidence="6" key="1">
    <citation type="submission" date="2019-10" db="EMBL/GenBank/DDBJ databases">
        <title>Description of Paenibacillus glebae sp. nov.</title>
        <authorList>
            <person name="Carlier A."/>
            <person name="Qi S."/>
        </authorList>
    </citation>
    <scope>NUCLEOTIDE SEQUENCE</scope>
    <source>
        <strain evidence="6">LMG 31456</strain>
    </source>
</reference>
<evidence type="ECO:0000256" key="3">
    <source>
        <dbReference type="ARBA" id="ARBA00023125"/>
    </source>
</evidence>
<protein>
    <recommendedName>
        <fullName evidence="5">Sugar-binding domain-containing protein</fullName>
    </recommendedName>
</protein>
<evidence type="ECO:0000313" key="7">
    <source>
        <dbReference type="Proteomes" id="UP000641588"/>
    </source>
</evidence>